<accession>A0A7T8H000</accession>
<keyword evidence="2" id="KW-1185">Reference proteome</keyword>
<dbReference type="Proteomes" id="UP000595437">
    <property type="component" value="Chromosome 10"/>
</dbReference>
<evidence type="ECO:0000313" key="2">
    <source>
        <dbReference type="Proteomes" id="UP000595437"/>
    </source>
</evidence>
<name>A0A7T8H000_CALRO</name>
<reference evidence="2" key="1">
    <citation type="submission" date="2021-01" db="EMBL/GenBank/DDBJ databases">
        <title>Caligus Genome Assembly.</title>
        <authorList>
            <person name="Gallardo-Escarate C."/>
        </authorList>
    </citation>
    <scope>NUCLEOTIDE SEQUENCE [LARGE SCALE GENOMIC DNA]</scope>
</reference>
<organism evidence="1 2">
    <name type="scientific">Caligus rogercresseyi</name>
    <name type="common">Sea louse</name>
    <dbReference type="NCBI Taxonomy" id="217165"/>
    <lineage>
        <taxon>Eukaryota</taxon>
        <taxon>Metazoa</taxon>
        <taxon>Ecdysozoa</taxon>
        <taxon>Arthropoda</taxon>
        <taxon>Crustacea</taxon>
        <taxon>Multicrustacea</taxon>
        <taxon>Hexanauplia</taxon>
        <taxon>Copepoda</taxon>
        <taxon>Siphonostomatoida</taxon>
        <taxon>Caligidae</taxon>
        <taxon>Caligus</taxon>
    </lineage>
</organism>
<gene>
    <name evidence="1" type="ORF">FKW44_015116</name>
</gene>
<proteinExistence type="predicted"/>
<evidence type="ECO:0000313" key="1">
    <source>
        <dbReference type="EMBL" id="QQP40908.1"/>
    </source>
</evidence>
<dbReference type="AlphaFoldDB" id="A0A7T8H000"/>
<sequence>MASADTAEAEAFVNNKFKAIIEEGGYKPEQVLTWMRLPYLEINALPHLHRAGRSQIPRI</sequence>
<protein>
    <submittedName>
        <fullName evidence="1">Uncharacterized protein</fullName>
    </submittedName>
</protein>
<dbReference type="OrthoDB" id="125347at2759"/>
<dbReference type="EMBL" id="CP045899">
    <property type="protein sequence ID" value="QQP40908.1"/>
    <property type="molecule type" value="Genomic_DNA"/>
</dbReference>